<accession>A0A395RV49</accession>
<dbReference type="AlphaFoldDB" id="A0A395RV49"/>
<dbReference type="STRING" id="5514.A0A395RV49"/>
<dbReference type="InterPro" id="IPR057230">
    <property type="entry name" value="DUF7908"/>
</dbReference>
<evidence type="ECO:0000256" key="1">
    <source>
        <dbReference type="SAM" id="MobiDB-lite"/>
    </source>
</evidence>
<feature type="domain" description="DUF7908" evidence="3">
    <location>
        <begin position="68"/>
        <end position="193"/>
    </location>
</feature>
<feature type="compositionally biased region" description="Polar residues" evidence="1">
    <location>
        <begin position="208"/>
        <end position="248"/>
    </location>
</feature>
<dbReference type="Proteomes" id="UP000266152">
    <property type="component" value="Unassembled WGS sequence"/>
</dbReference>
<feature type="signal peptide" evidence="2">
    <location>
        <begin position="1"/>
        <end position="17"/>
    </location>
</feature>
<proteinExistence type="predicted"/>
<keyword evidence="5" id="KW-1185">Reference proteome</keyword>
<reference evidence="4 5" key="1">
    <citation type="journal article" date="2018" name="PLoS Pathog.">
        <title>Evolution of structural diversity of trichothecenes, a family of toxins produced by plant pathogenic and entomopathogenic fungi.</title>
        <authorList>
            <person name="Proctor R.H."/>
            <person name="McCormick S.P."/>
            <person name="Kim H.S."/>
            <person name="Cardoza R.E."/>
            <person name="Stanley A.M."/>
            <person name="Lindo L."/>
            <person name="Kelly A."/>
            <person name="Brown D.W."/>
            <person name="Lee T."/>
            <person name="Vaughan M.M."/>
            <person name="Alexander N.J."/>
            <person name="Busman M."/>
            <person name="Gutierrez S."/>
        </authorList>
    </citation>
    <scope>NUCLEOTIDE SEQUENCE [LARGE SCALE GENOMIC DNA]</scope>
    <source>
        <strain evidence="4 5">NRRL 3299</strain>
    </source>
</reference>
<evidence type="ECO:0000313" key="5">
    <source>
        <dbReference type="Proteomes" id="UP000266152"/>
    </source>
</evidence>
<sequence length="442" mass="47177">MVAKTLVAAVLAAYVAAGPCKPKSQASDIFSISSEFTIEPTTPVETATSDQTTTKTTEVVSTSSFSTPAGEAIILQVNPQRRLAKRDTTFIGNNNPTSCDFATVFRIDSEQLLQDEVPIYYQNEGYQELAAQGTPPAVAITRAFSISGGYLSWINPAFGEAGFCQTPSDGKVYITFGSNPTGCQSVTLTAYKESQCQNGYIVDPEASSAESTSIGVTTSAGSISKDTSSTEVTAQENTSGEVTTSDVVTSRPLEEVSSTEATETTQELTSTETTSQAAGVTSSVNVCVDGLRDPNGQPDLQSRISDCSAYNTVTVSPFTSTATVVKRRVYYQIPTAWATPQPKITKRADDPTDTTIFPTIVPSYATYCDSPSEYYEACSEAGVTAFTTTLPEPDTTTTTSTSNGCGPLSKFKRGVEYLGYTLSEDWDRAIFTGVVLHERFHD</sequence>
<organism evidence="4 5">
    <name type="scientific">Fusarium sporotrichioides</name>
    <dbReference type="NCBI Taxonomy" id="5514"/>
    <lineage>
        <taxon>Eukaryota</taxon>
        <taxon>Fungi</taxon>
        <taxon>Dikarya</taxon>
        <taxon>Ascomycota</taxon>
        <taxon>Pezizomycotina</taxon>
        <taxon>Sordariomycetes</taxon>
        <taxon>Hypocreomycetidae</taxon>
        <taxon>Hypocreales</taxon>
        <taxon>Nectriaceae</taxon>
        <taxon>Fusarium</taxon>
    </lineage>
</organism>
<feature type="compositionally biased region" description="Low complexity" evidence="1">
    <location>
        <begin position="255"/>
        <end position="276"/>
    </location>
</feature>
<name>A0A395RV49_FUSSP</name>
<evidence type="ECO:0000256" key="2">
    <source>
        <dbReference type="SAM" id="SignalP"/>
    </source>
</evidence>
<dbReference type="Pfam" id="PF25485">
    <property type="entry name" value="DUF7908"/>
    <property type="match status" value="1"/>
</dbReference>
<evidence type="ECO:0000313" key="4">
    <source>
        <dbReference type="EMBL" id="RGP63995.1"/>
    </source>
</evidence>
<gene>
    <name evidence="4" type="ORF">FSPOR_8323</name>
</gene>
<protein>
    <recommendedName>
        <fullName evidence="3">DUF7908 domain-containing protein</fullName>
    </recommendedName>
</protein>
<comment type="caution">
    <text evidence="4">The sequence shown here is derived from an EMBL/GenBank/DDBJ whole genome shotgun (WGS) entry which is preliminary data.</text>
</comment>
<feature type="region of interest" description="Disordered" evidence="1">
    <location>
        <begin position="207"/>
        <end position="276"/>
    </location>
</feature>
<dbReference type="EMBL" id="PXOF01000122">
    <property type="protein sequence ID" value="RGP63995.1"/>
    <property type="molecule type" value="Genomic_DNA"/>
</dbReference>
<evidence type="ECO:0000259" key="3">
    <source>
        <dbReference type="Pfam" id="PF25485"/>
    </source>
</evidence>
<keyword evidence="2" id="KW-0732">Signal</keyword>
<feature type="chain" id="PRO_5017476291" description="DUF7908 domain-containing protein" evidence="2">
    <location>
        <begin position="18"/>
        <end position="442"/>
    </location>
</feature>